<accession>A0ABD0V7I7</accession>
<comment type="caution">
    <text evidence="2">The sequence shown here is derived from an EMBL/GenBank/DDBJ whole genome shotgun (WGS) entry which is preliminary data.</text>
</comment>
<name>A0ABD0V7I7_DENTH</name>
<keyword evidence="3" id="KW-1185">Reference proteome</keyword>
<organism evidence="2 3">
    <name type="scientific">Dendrobium thyrsiflorum</name>
    <name type="common">Pinecone-like raceme dendrobium</name>
    <name type="synonym">Orchid</name>
    <dbReference type="NCBI Taxonomy" id="117978"/>
    <lineage>
        <taxon>Eukaryota</taxon>
        <taxon>Viridiplantae</taxon>
        <taxon>Streptophyta</taxon>
        <taxon>Embryophyta</taxon>
        <taxon>Tracheophyta</taxon>
        <taxon>Spermatophyta</taxon>
        <taxon>Magnoliopsida</taxon>
        <taxon>Liliopsida</taxon>
        <taxon>Asparagales</taxon>
        <taxon>Orchidaceae</taxon>
        <taxon>Epidendroideae</taxon>
        <taxon>Malaxideae</taxon>
        <taxon>Dendrobiinae</taxon>
        <taxon>Dendrobium</taxon>
    </lineage>
</organism>
<feature type="region of interest" description="Disordered" evidence="1">
    <location>
        <begin position="286"/>
        <end position="387"/>
    </location>
</feature>
<dbReference type="AlphaFoldDB" id="A0ABD0V7I7"/>
<evidence type="ECO:0000313" key="2">
    <source>
        <dbReference type="EMBL" id="KAL0918566.1"/>
    </source>
</evidence>
<proteinExistence type="predicted"/>
<protein>
    <submittedName>
        <fullName evidence="2">Uncharacterized protein</fullName>
    </submittedName>
</protein>
<dbReference type="Proteomes" id="UP001552299">
    <property type="component" value="Unassembled WGS sequence"/>
</dbReference>
<sequence length="565" mass="63415">MAPYLAMATINTFQELLDRVAKFERLPRPRSVSFNYNNNPPGKGKQAKTFDSRRNDVNTAFSSFSDKKEKEDAMNPPKMLKQTGERQRIPTLQEKINKPEKINVISSVPCQSTEDNKGKALQEDEGGWETFISKKTKQMMNVLLAIEGIRRKSALELEVDPRLLSPKNSVAAGPSSSKKKPSKYFKDQKGKHKSGSKSQKEKKKKLARQKIMIQKYIDSTEEYQQPPRRPVRLEEYMADLFIDSESEDEGSIPIETCRVISKRGGRAARGRNIPLDICKADVKISSKEVHHTPAPFTDSDEELHFPDEESDHKGKKILKERFPKLGSSSDSEEVEDMEISKNSQAETCSSSEDVMLDKGKLKDKGKSKSKQISSVPHLGSDTEEDDISTSFKPLVIGKRRSELSTVPFDYEANHANKVRCSSKPSTEGEEEFLYQPKGTKKSQEEGDPGPSSISKKLQKVSISMIRFNVQDIGIEGLEVVGEFKEIPRGRTRGLFDSFGLSDVPLQEAQRSRVASPTSAPPMLCDFVSQEESRKGPPFIFHFRCCCSVLLQRREEIARVASSAPA</sequence>
<evidence type="ECO:0000256" key="1">
    <source>
        <dbReference type="SAM" id="MobiDB-lite"/>
    </source>
</evidence>
<feature type="compositionally biased region" description="Basic and acidic residues" evidence="1">
    <location>
        <begin position="302"/>
        <end position="323"/>
    </location>
</feature>
<feature type="compositionally biased region" description="Polar residues" evidence="1">
    <location>
        <begin position="341"/>
        <end position="352"/>
    </location>
</feature>
<feature type="region of interest" description="Disordered" evidence="1">
    <location>
        <begin position="31"/>
        <end position="50"/>
    </location>
</feature>
<feature type="compositionally biased region" description="Basic residues" evidence="1">
    <location>
        <begin position="177"/>
        <end position="205"/>
    </location>
</feature>
<feature type="region of interest" description="Disordered" evidence="1">
    <location>
        <begin position="165"/>
        <end position="205"/>
    </location>
</feature>
<feature type="compositionally biased region" description="Basic and acidic residues" evidence="1">
    <location>
        <begin position="355"/>
        <end position="366"/>
    </location>
</feature>
<reference evidence="2 3" key="1">
    <citation type="journal article" date="2024" name="Plant Biotechnol. J.">
        <title>Dendrobium thyrsiflorum genome and its molecular insights into genes involved in important horticultural traits.</title>
        <authorList>
            <person name="Chen B."/>
            <person name="Wang J.Y."/>
            <person name="Zheng P.J."/>
            <person name="Li K.L."/>
            <person name="Liang Y.M."/>
            <person name="Chen X.F."/>
            <person name="Zhang C."/>
            <person name="Zhao X."/>
            <person name="He X."/>
            <person name="Zhang G.Q."/>
            <person name="Liu Z.J."/>
            <person name="Xu Q."/>
        </authorList>
    </citation>
    <scope>NUCLEOTIDE SEQUENCE [LARGE SCALE GENOMIC DNA]</scope>
    <source>
        <strain evidence="2">GZMU011</strain>
    </source>
</reference>
<dbReference type="EMBL" id="JANQDX010000009">
    <property type="protein sequence ID" value="KAL0918566.1"/>
    <property type="molecule type" value="Genomic_DNA"/>
</dbReference>
<feature type="region of interest" description="Disordered" evidence="1">
    <location>
        <begin position="418"/>
        <end position="454"/>
    </location>
</feature>
<gene>
    <name evidence="2" type="ORF">M5K25_010581</name>
</gene>
<evidence type="ECO:0000313" key="3">
    <source>
        <dbReference type="Proteomes" id="UP001552299"/>
    </source>
</evidence>